<accession>A0AC61R602</accession>
<evidence type="ECO:0000313" key="2">
    <source>
        <dbReference type="Proteomes" id="UP000308836"/>
    </source>
</evidence>
<dbReference type="Proteomes" id="UP000308836">
    <property type="component" value="Unassembled WGS sequence"/>
</dbReference>
<keyword evidence="2" id="KW-1185">Reference proteome</keyword>
<sequence length="168" mass="18421">MRKVWVLFFVAGLCGCTRVNEASKNVEDTKQPAMAQEEEAVQHTLDCTKESDSVSLQAQGDHVESQIQTFYLSFADLGIGEGMSSEDMMNAINSSLARSYDALQGVDAVGSLEDNRVKVTVTIDYRRADIQALIDAGLLHEGEVDTKYVSLGKTQTQLEKEGYSCTVQ</sequence>
<evidence type="ECO:0000313" key="1">
    <source>
        <dbReference type="EMBL" id="TGY65248.1"/>
    </source>
</evidence>
<organism evidence="1 2">
    <name type="scientific">Dubosiella muris</name>
    <dbReference type="NCBI Taxonomy" id="3038133"/>
    <lineage>
        <taxon>Bacteria</taxon>
        <taxon>Bacillati</taxon>
        <taxon>Bacillota</taxon>
        <taxon>Erysipelotrichia</taxon>
        <taxon>Erysipelotrichales</taxon>
        <taxon>Erysipelotrichaceae</taxon>
        <taxon>Dubosiella</taxon>
    </lineage>
</organism>
<proteinExistence type="predicted"/>
<name>A0AC61R602_9FIRM</name>
<protein>
    <submittedName>
        <fullName evidence="1">DUF1307 domain-containing protein</fullName>
    </submittedName>
</protein>
<dbReference type="EMBL" id="SRYG01000020">
    <property type="protein sequence ID" value="TGY65248.1"/>
    <property type="molecule type" value="Genomic_DNA"/>
</dbReference>
<reference evidence="1" key="1">
    <citation type="submission" date="2019-04" db="EMBL/GenBank/DDBJ databases">
        <title>Microbes associate with the intestines of laboratory mice.</title>
        <authorList>
            <person name="Navarre W."/>
            <person name="Wong E."/>
            <person name="Huang K."/>
            <person name="Tropini C."/>
            <person name="Ng K."/>
            <person name="Yu B."/>
        </authorList>
    </citation>
    <scope>NUCLEOTIDE SEQUENCE</scope>
    <source>
        <strain evidence="1">NM09_H32</strain>
    </source>
</reference>
<comment type="caution">
    <text evidence="1">The sequence shown here is derived from an EMBL/GenBank/DDBJ whole genome shotgun (WGS) entry which is preliminary data.</text>
</comment>
<gene>
    <name evidence="1" type="ORF">E5336_09460</name>
</gene>